<accession>A0A5C3ELP6</accession>
<evidence type="ECO:0000313" key="3">
    <source>
        <dbReference type="Proteomes" id="UP000324022"/>
    </source>
</evidence>
<dbReference type="AlphaFoldDB" id="A0A5C3ELP6"/>
<organism evidence="2 3">
    <name type="scientific">Ustilago trichophora</name>
    <dbReference type="NCBI Taxonomy" id="86804"/>
    <lineage>
        <taxon>Eukaryota</taxon>
        <taxon>Fungi</taxon>
        <taxon>Dikarya</taxon>
        <taxon>Basidiomycota</taxon>
        <taxon>Ustilaginomycotina</taxon>
        <taxon>Ustilaginomycetes</taxon>
        <taxon>Ustilaginales</taxon>
        <taxon>Ustilaginaceae</taxon>
        <taxon>Ustilago</taxon>
    </lineage>
</organism>
<dbReference type="OrthoDB" id="2546048at2759"/>
<feature type="signal peptide" evidence="1">
    <location>
        <begin position="1"/>
        <end position="21"/>
    </location>
</feature>
<evidence type="ECO:0008006" key="4">
    <source>
        <dbReference type="Google" id="ProtNLM"/>
    </source>
</evidence>
<name>A0A5C3ELP6_9BASI</name>
<evidence type="ECO:0000313" key="2">
    <source>
        <dbReference type="EMBL" id="SPO30576.1"/>
    </source>
</evidence>
<sequence length="402" mass="43832">MAFPKALLLSTLLASAALVNAAPFPSTCDLDLHRWGEITLAGTPLSLGEDGKIVVGGNPVYFASAVCSSQHLGYKGLTEQSKGYLVNANEPSQCLTVSNLDQSGATFSLEDCRFNGAGDVWSSQSFAWIFENTGASNGADAYFNGENYNVVNASSPPIYTLRTQNTKPSFDGKLGELIADYTPSLASLPSGQLKIPMTSVPVTAPATPPTLNCSEFTIGKVNFNNETSSSNQYKGPLNSRWEAQSDTSDQFVFEQCDYSPIGLKAADDYVYGRMRPGSNLANGAFECYYITEDFGGDESNKPDNNPWINGFEIQQCSYSAKKSLDIVRYNKSDDTFDYVPFGNASTPGRMYWYAQSEYDREYDVKQYVWDGQGVGQVYLSPENANLTRYPPAKVTFKADPAA</sequence>
<proteinExistence type="predicted"/>
<reference evidence="2 3" key="1">
    <citation type="submission" date="2018-03" db="EMBL/GenBank/DDBJ databases">
        <authorList>
            <person name="Guldener U."/>
        </authorList>
    </citation>
    <scope>NUCLEOTIDE SEQUENCE [LARGE SCALE GENOMIC DNA]</scope>
    <source>
        <strain evidence="2 3">NBRC100155</strain>
    </source>
</reference>
<keyword evidence="1" id="KW-0732">Signal</keyword>
<dbReference type="EMBL" id="OOIN01000034">
    <property type="protein sequence ID" value="SPO30576.1"/>
    <property type="molecule type" value="Genomic_DNA"/>
</dbReference>
<feature type="chain" id="PRO_5023139308" description="Ricin B lectin domain-containing protein" evidence="1">
    <location>
        <begin position="22"/>
        <end position="402"/>
    </location>
</feature>
<evidence type="ECO:0000256" key="1">
    <source>
        <dbReference type="SAM" id="SignalP"/>
    </source>
</evidence>
<dbReference type="Proteomes" id="UP000324022">
    <property type="component" value="Unassembled WGS sequence"/>
</dbReference>
<protein>
    <recommendedName>
        <fullName evidence="4">Ricin B lectin domain-containing protein</fullName>
    </recommendedName>
</protein>
<keyword evidence="3" id="KW-1185">Reference proteome</keyword>
<gene>
    <name evidence="2" type="ORF">UTRI_05193</name>
</gene>